<dbReference type="EMBL" id="JBHTLQ010000017">
    <property type="protein sequence ID" value="MFD1190838.1"/>
    <property type="molecule type" value="Genomic_DNA"/>
</dbReference>
<proteinExistence type="predicted"/>
<sequence length="350" mass="37471">MAAWDLLIDRKDLRKTQLSEGAVPADLADGEVLLAVESFALTANNITYGAMGDAFGYWKFFPAPDGWGRIPVWGFARVIASKAEGIAPGLRLFGYLPMSTHFTMRLVPSRDGFVDRAAHRAELPPTYNAYNAAPETPTDDYRSLLRPLLMTSFLLDDFLSEDAGVKTLVLSSASSKTAMGLAWFARRRGLKVVGLSSPGNLASLEPMGLYDQVLAYDAAGGLKTGPGSVYVDFAGNRSVTEAVHTALGADLARSVIVGGTHWEAPRGAPQPLPGPQPALFFAPDQIRKRAGEWGMETLNDRFAKGLADFVAGAPWLKLVRHAGAEGLQAAYTAVLEGRVSPDEGHIITPG</sequence>
<organism evidence="1 2">
    <name type="scientific">Phenylobacterium conjunctum</name>
    <dbReference type="NCBI Taxonomy" id="1298959"/>
    <lineage>
        <taxon>Bacteria</taxon>
        <taxon>Pseudomonadati</taxon>
        <taxon>Pseudomonadota</taxon>
        <taxon>Alphaproteobacteria</taxon>
        <taxon>Caulobacterales</taxon>
        <taxon>Caulobacteraceae</taxon>
        <taxon>Phenylobacterium</taxon>
    </lineage>
</organism>
<keyword evidence="2" id="KW-1185">Reference proteome</keyword>
<protein>
    <submittedName>
        <fullName evidence="1">DUF2855 family protein</fullName>
    </submittedName>
</protein>
<dbReference type="InterPro" id="IPR021276">
    <property type="entry name" value="DUF2855"/>
</dbReference>
<evidence type="ECO:0000313" key="1">
    <source>
        <dbReference type="EMBL" id="MFD1190838.1"/>
    </source>
</evidence>
<comment type="caution">
    <text evidence="1">The sequence shown here is derived from an EMBL/GenBank/DDBJ whole genome shotgun (WGS) entry which is preliminary data.</text>
</comment>
<reference evidence="2" key="1">
    <citation type="journal article" date="2019" name="Int. J. Syst. Evol. Microbiol.">
        <title>The Global Catalogue of Microorganisms (GCM) 10K type strain sequencing project: providing services to taxonomists for standard genome sequencing and annotation.</title>
        <authorList>
            <consortium name="The Broad Institute Genomics Platform"/>
            <consortium name="The Broad Institute Genome Sequencing Center for Infectious Disease"/>
            <person name="Wu L."/>
            <person name="Ma J."/>
        </authorList>
    </citation>
    <scope>NUCLEOTIDE SEQUENCE [LARGE SCALE GENOMIC DNA]</scope>
    <source>
        <strain evidence="2">CCUG 55074</strain>
    </source>
</reference>
<dbReference type="RefSeq" id="WP_377353439.1">
    <property type="nucleotide sequence ID" value="NZ_JBHTLQ010000017.1"/>
</dbReference>
<dbReference type="Gene3D" id="3.90.180.10">
    <property type="entry name" value="Medium-chain alcohol dehydrogenases, catalytic domain"/>
    <property type="match status" value="1"/>
</dbReference>
<gene>
    <name evidence="1" type="ORF">ACFQ27_09630</name>
</gene>
<dbReference type="Proteomes" id="UP001597216">
    <property type="component" value="Unassembled WGS sequence"/>
</dbReference>
<dbReference type="Gene3D" id="3.40.50.720">
    <property type="entry name" value="NAD(P)-binding Rossmann-like Domain"/>
    <property type="match status" value="1"/>
</dbReference>
<evidence type="ECO:0000313" key="2">
    <source>
        <dbReference type="Proteomes" id="UP001597216"/>
    </source>
</evidence>
<accession>A0ABW3T1K8</accession>
<dbReference type="Pfam" id="PF11017">
    <property type="entry name" value="DUF2855"/>
    <property type="match status" value="1"/>
</dbReference>
<name>A0ABW3T1K8_9CAUL</name>